<dbReference type="InterPro" id="IPR040194">
    <property type="entry name" value="Cwf19-like"/>
</dbReference>
<comment type="caution">
    <text evidence="5">The sequence shown here is derived from an EMBL/GenBank/DDBJ whole genome shotgun (WGS) entry which is preliminary data.</text>
</comment>
<dbReference type="Pfam" id="PF04676">
    <property type="entry name" value="CwfJ_C_2"/>
    <property type="match status" value="1"/>
</dbReference>
<dbReference type="InterPro" id="IPR006767">
    <property type="entry name" value="Cwf19-like_C_dom-2"/>
</dbReference>
<dbReference type="SUPFAM" id="SSF54197">
    <property type="entry name" value="HIT-like"/>
    <property type="match status" value="1"/>
</dbReference>
<evidence type="ECO:0000313" key="5">
    <source>
        <dbReference type="EMBL" id="RXK38073.1"/>
    </source>
</evidence>
<feature type="compositionally biased region" description="Basic and acidic residues" evidence="2">
    <location>
        <begin position="296"/>
        <end position="308"/>
    </location>
</feature>
<accession>A0A4Q1BJZ7</accession>
<comment type="similarity">
    <text evidence="1">Belongs to the CWF19 family.</text>
</comment>
<evidence type="ECO:0000256" key="2">
    <source>
        <dbReference type="SAM" id="MobiDB-lite"/>
    </source>
</evidence>
<feature type="region of interest" description="Disordered" evidence="2">
    <location>
        <begin position="491"/>
        <end position="515"/>
    </location>
</feature>
<reference evidence="5 6" key="1">
    <citation type="submission" date="2016-06" db="EMBL/GenBank/DDBJ databases">
        <title>Evolution of pathogenesis and genome organization in the Tremellales.</title>
        <authorList>
            <person name="Cuomo C."/>
            <person name="Litvintseva A."/>
            <person name="Heitman J."/>
            <person name="Chen Y."/>
            <person name="Sun S."/>
            <person name="Springer D."/>
            <person name="Dromer F."/>
            <person name="Young S."/>
            <person name="Zeng Q."/>
            <person name="Chapman S."/>
            <person name="Gujja S."/>
            <person name="Saif S."/>
            <person name="Birren B."/>
        </authorList>
    </citation>
    <scope>NUCLEOTIDE SEQUENCE [LARGE SCALE GENOMIC DNA]</scope>
    <source>
        <strain evidence="5 6">ATCC 28783</strain>
    </source>
</reference>
<evidence type="ECO:0000259" key="4">
    <source>
        <dbReference type="Pfam" id="PF04677"/>
    </source>
</evidence>
<dbReference type="InterPro" id="IPR036265">
    <property type="entry name" value="HIT-like_sf"/>
</dbReference>
<dbReference type="OrthoDB" id="2113965at2759"/>
<dbReference type="PANTHER" id="PTHR12072:SF5">
    <property type="entry name" value="CWF19-LIKE PROTEIN 2"/>
    <property type="match status" value="1"/>
</dbReference>
<organism evidence="5 6">
    <name type="scientific">Tremella mesenterica</name>
    <name type="common">Jelly fungus</name>
    <dbReference type="NCBI Taxonomy" id="5217"/>
    <lineage>
        <taxon>Eukaryota</taxon>
        <taxon>Fungi</taxon>
        <taxon>Dikarya</taxon>
        <taxon>Basidiomycota</taxon>
        <taxon>Agaricomycotina</taxon>
        <taxon>Tremellomycetes</taxon>
        <taxon>Tremellales</taxon>
        <taxon>Tremellaceae</taxon>
        <taxon>Tremella</taxon>
    </lineage>
</organism>
<feature type="compositionally biased region" description="Polar residues" evidence="2">
    <location>
        <begin position="397"/>
        <end position="406"/>
    </location>
</feature>
<sequence length="854" mass="97868">MGEHKGAASEQRDRREKDRLAKDDQRERSHKDHSGHRKHHKHRDHSHLSEEDHDREAKERRRGKKHRHETEEERAERKRRKKGAEDREEDRLKVVEDDYDAGMWVEKSIDGTEAISNIPTAESLLLTSHQAGAGDPLHPVAASSSERESWMLEPTITAPAIPNTGKARDTPHSASNGLTDGYGEETSNDRTLSNDVDFFSDLGKIHERKNPKEAEAEASRTRAERYELNTQLKEGKNVDEYEEKGPKKVQPGGPGYQWRMMKLKKLYEQAAEQNRDVEDVAMERYGSLDEFHEAVEERRIIDEREQRRQSRRGGGSEGFGTPSTTGVRTPDAGGRRFMFTSEETFGSRPSSRAGFRRPGEAGQEFKTPGGVGRVDAIRRTESTFTPAKVTTPIPSVFTPQNLTDPKTTFPFPNTKDPMSSEPPVSIEQLNRLQAKVLRAKLSDNPKAVELEEEYDKERRRFERGGGDQGGEGMTEVQVLPTLDGRGRLYDVGMGKEDDAPVRPGNRRKKPEKFETRDKEGNLLRYNADDDELSLGELVRQEKFGAGSREQKEFDAQMAMNIARDAKFENDLDYMDDNADRLARRKMKSDAMKRQFAINDYARTKKALDECPFCYQEDRQPLTAVVALGTRTYLCCTMTEELVEGHCLIVPLQHHLSSLEMDDDEWEEVRKNFMKCLMRMHAKENKGVLFYETILSFRQQRHTFIEAVPLPYDQFQDAPAYFRESILASESEWSQHKKLIDFSSRPGGFRRCLVSNIPYFMVHWDYKGEKGYGHVIEGTEEGGVEDGIPANEGDRGGTSFPPYFASEIIGNLLELEPRKWRNPRKIEFALNKQRAKELGTWFQPYNWTTQLEHTT</sequence>
<feature type="compositionally biased region" description="Polar residues" evidence="2">
    <location>
        <begin position="341"/>
        <end position="350"/>
    </location>
</feature>
<dbReference type="InParanoid" id="A0A4Q1BJZ7"/>
<dbReference type="Proteomes" id="UP000289152">
    <property type="component" value="Unassembled WGS sequence"/>
</dbReference>
<evidence type="ECO:0000259" key="3">
    <source>
        <dbReference type="Pfam" id="PF04676"/>
    </source>
</evidence>
<feature type="compositionally biased region" description="Basic and acidic residues" evidence="2">
    <location>
        <begin position="46"/>
        <end position="59"/>
    </location>
</feature>
<dbReference type="GO" id="GO:0000398">
    <property type="term" value="P:mRNA splicing, via spliceosome"/>
    <property type="evidence" value="ECO:0007669"/>
    <property type="project" value="TreeGrafter"/>
</dbReference>
<evidence type="ECO:0008006" key="7">
    <source>
        <dbReference type="Google" id="ProtNLM"/>
    </source>
</evidence>
<feature type="compositionally biased region" description="Basic and acidic residues" evidence="2">
    <location>
        <begin position="491"/>
        <end position="500"/>
    </location>
</feature>
<feature type="domain" description="Cwf19-like C-terminal" evidence="4">
    <location>
        <begin position="598"/>
        <end position="722"/>
    </location>
</feature>
<feature type="region of interest" description="Disordered" evidence="2">
    <location>
        <begin position="296"/>
        <end position="424"/>
    </location>
</feature>
<dbReference type="Pfam" id="PF04677">
    <property type="entry name" value="CwfJ_C_1"/>
    <property type="match status" value="1"/>
</dbReference>
<dbReference type="FunCoup" id="A0A4Q1BJZ7">
    <property type="interactions" value="99"/>
</dbReference>
<feature type="compositionally biased region" description="Basic residues" evidence="2">
    <location>
        <begin position="33"/>
        <end position="45"/>
    </location>
</feature>
<feature type="compositionally biased region" description="Basic and acidic residues" evidence="2">
    <location>
        <begin position="1"/>
        <end position="32"/>
    </location>
</feature>
<evidence type="ECO:0000256" key="1">
    <source>
        <dbReference type="ARBA" id="ARBA00006795"/>
    </source>
</evidence>
<gene>
    <name evidence="5" type="ORF">M231_04632</name>
</gene>
<dbReference type="VEuPathDB" id="FungiDB:TREMEDRAFT_68880"/>
<dbReference type="PANTHER" id="PTHR12072">
    <property type="entry name" value="CWF19, CELL CYCLE CONTROL PROTEIN"/>
    <property type="match status" value="1"/>
</dbReference>
<dbReference type="InterPro" id="IPR006768">
    <property type="entry name" value="Cwf19-like_C_dom-1"/>
</dbReference>
<evidence type="ECO:0000313" key="6">
    <source>
        <dbReference type="Proteomes" id="UP000289152"/>
    </source>
</evidence>
<feature type="compositionally biased region" description="Basic and acidic residues" evidence="2">
    <location>
        <begin position="203"/>
        <end position="246"/>
    </location>
</feature>
<dbReference type="EMBL" id="SDIL01000054">
    <property type="protein sequence ID" value="RXK38073.1"/>
    <property type="molecule type" value="Genomic_DNA"/>
</dbReference>
<dbReference type="GO" id="GO:0071014">
    <property type="term" value="C:post-mRNA release spliceosomal complex"/>
    <property type="evidence" value="ECO:0007669"/>
    <property type="project" value="TreeGrafter"/>
</dbReference>
<proteinExistence type="inferred from homology"/>
<feature type="region of interest" description="Disordered" evidence="2">
    <location>
        <begin position="159"/>
        <end position="256"/>
    </location>
</feature>
<keyword evidence="6" id="KW-1185">Reference proteome</keyword>
<dbReference type="Gene3D" id="3.30.428.10">
    <property type="entry name" value="HIT-like"/>
    <property type="match status" value="1"/>
</dbReference>
<name>A0A4Q1BJZ7_TREME</name>
<dbReference type="STRING" id="5217.A0A4Q1BJZ7"/>
<feature type="compositionally biased region" description="Basic and acidic residues" evidence="2">
    <location>
        <begin position="448"/>
        <end position="465"/>
    </location>
</feature>
<feature type="domain" description="Cwf19-like protein C-terminal" evidence="3">
    <location>
        <begin position="731"/>
        <end position="847"/>
    </location>
</feature>
<feature type="compositionally biased region" description="Basic and acidic residues" evidence="2">
    <location>
        <begin position="83"/>
        <end position="93"/>
    </location>
</feature>
<feature type="region of interest" description="Disordered" evidence="2">
    <location>
        <begin position="448"/>
        <end position="473"/>
    </location>
</feature>
<dbReference type="AlphaFoldDB" id="A0A4Q1BJZ7"/>
<feature type="region of interest" description="Disordered" evidence="2">
    <location>
        <begin position="1"/>
        <end position="93"/>
    </location>
</feature>
<protein>
    <recommendedName>
        <fullName evidence="7">Cell cycle control protein cwf19</fullName>
    </recommendedName>
</protein>